<comment type="caution">
    <text evidence="4">The sequence shown here is derived from an EMBL/GenBank/DDBJ whole genome shotgun (WGS) entry which is preliminary data.</text>
</comment>
<gene>
    <name evidence="4" type="ORF">GOODEAATRI_009566</name>
</gene>
<evidence type="ECO:0000313" key="5">
    <source>
        <dbReference type="Proteomes" id="UP001476798"/>
    </source>
</evidence>
<name>A0ABV0MQQ2_9TELE</name>
<proteinExistence type="predicted"/>
<keyword evidence="3" id="KW-0812">Transmembrane</keyword>
<keyword evidence="3" id="KW-1133">Transmembrane helix</keyword>
<keyword evidence="1" id="KW-0547">Nucleotide-binding</keyword>
<organism evidence="4 5">
    <name type="scientific">Goodea atripinnis</name>
    <dbReference type="NCBI Taxonomy" id="208336"/>
    <lineage>
        <taxon>Eukaryota</taxon>
        <taxon>Metazoa</taxon>
        <taxon>Chordata</taxon>
        <taxon>Craniata</taxon>
        <taxon>Vertebrata</taxon>
        <taxon>Euteleostomi</taxon>
        <taxon>Actinopterygii</taxon>
        <taxon>Neopterygii</taxon>
        <taxon>Teleostei</taxon>
        <taxon>Neoteleostei</taxon>
        <taxon>Acanthomorphata</taxon>
        <taxon>Ovalentaria</taxon>
        <taxon>Atherinomorphae</taxon>
        <taxon>Cyprinodontiformes</taxon>
        <taxon>Goodeidae</taxon>
        <taxon>Goodea</taxon>
    </lineage>
</organism>
<dbReference type="EMBL" id="JAHRIO010010535">
    <property type="protein sequence ID" value="MEQ2161432.1"/>
    <property type="molecule type" value="Genomic_DNA"/>
</dbReference>
<feature type="transmembrane region" description="Helical" evidence="3">
    <location>
        <begin position="54"/>
        <end position="74"/>
    </location>
</feature>
<feature type="non-terminal residue" evidence="4">
    <location>
        <position position="1"/>
    </location>
</feature>
<feature type="transmembrane region" description="Helical" evidence="3">
    <location>
        <begin position="86"/>
        <end position="104"/>
    </location>
</feature>
<sequence>ENKQRASVRMSQYLQSWKSIHPFADLSNPEKKKTFKPLKGVIKRPQLTSTVTNLHHSVSCIVVIFVTLFTVQMLVSDKICFSVKGLLLTLAVVVYLALFLHVFAERSRCLVYQLYNDTTPSVLKDPLIMSGVWLVIFYIVCLILARRDEMTCRVDFLLERCFQTEREEMETMENVNRLLLQNVMPLHVASFFMGKALLSKPKFSSVEKIKTIGSTYMAAAGVRHCPVGEDHKV</sequence>
<dbReference type="Proteomes" id="UP001476798">
    <property type="component" value="Unassembled WGS sequence"/>
</dbReference>
<evidence type="ECO:0000256" key="1">
    <source>
        <dbReference type="ARBA" id="ARBA00022741"/>
    </source>
</evidence>
<evidence type="ECO:0000313" key="4">
    <source>
        <dbReference type="EMBL" id="MEQ2161432.1"/>
    </source>
</evidence>
<feature type="transmembrane region" description="Helical" evidence="3">
    <location>
        <begin position="127"/>
        <end position="145"/>
    </location>
</feature>
<evidence type="ECO:0000256" key="2">
    <source>
        <dbReference type="ARBA" id="ARBA00023239"/>
    </source>
</evidence>
<reference evidence="4 5" key="1">
    <citation type="submission" date="2021-06" db="EMBL/GenBank/DDBJ databases">
        <authorList>
            <person name="Palmer J.M."/>
        </authorList>
    </citation>
    <scope>NUCLEOTIDE SEQUENCE [LARGE SCALE GENOMIC DNA]</scope>
    <source>
        <strain evidence="4 5">GA_2019</strain>
        <tissue evidence="4">Muscle</tissue>
    </source>
</reference>
<keyword evidence="2" id="KW-0456">Lyase</keyword>
<dbReference type="PANTHER" id="PTHR45627:SF6">
    <property type="entry name" value="ADENYLATE CYCLASE TYPE 2"/>
    <property type="match status" value="1"/>
</dbReference>
<accession>A0ABV0MQQ2</accession>
<evidence type="ECO:0000256" key="3">
    <source>
        <dbReference type="SAM" id="Phobius"/>
    </source>
</evidence>
<protein>
    <submittedName>
        <fullName evidence="4">Uncharacterized protein</fullName>
    </submittedName>
</protein>
<feature type="non-terminal residue" evidence="4">
    <location>
        <position position="233"/>
    </location>
</feature>
<dbReference type="PANTHER" id="PTHR45627">
    <property type="entry name" value="ADENYLATE CYCLASE TYPE 1"/>
    <property type="match status" value="1"/>
</dbReference>
<keyword evidence="3" id="KW-0472">Membrane</keyword>
<keyword evidence="5" id="KW-1185">Reference proteome</keyword>